<gene>
    <name evidence="14" type="ORF">QTO34_003821</name>
</gene>
<sequence>MLGLNGTPFQPDTLQLTGIPGMQTGQAWVALVFCILYLISIAGNLSILALVVREPALHQPMYYFLSMLSLNDLGVSFSTLPTVLATFCFNYRHVGFDACLVQMFFIHTFSFMESGILLAMSFDRFVAICDPLHYATVLTNSCILAMGLGILAKSFTTLLPFPFLVKRLPFCKGNVLHHSYCLHPDLMKVACGDVRVNNIYGLFVVIFTYGIDSTFILLSYALILRAVLAIASQEQRLKALNTCISHICAVMAFYVPIIAVSMIHRFWKSAPPVAHVMMSNVYLFVPPMLNPIIYSVKTKEIRRGILKACYKSRAEEGYRPERTPLLISAFGDMGAKNNESLDFLSVFLTGIPGLEPHHGWLSIPFFTMYIVAIVGNSLIMAAVKADPALHEPMYLFLSMLAVTEVGVSVSTLPTVMGILWFDARQVDFDGCLSQMFFIHTFSCMESGVLLAMSYDRFVAIYNPLRYTAILTLPRIICMGLGITLKSVTLMAPLPILLKQLPYCHTNILSHSYCLHSDLIQLPCADTKLNSILGLAIVLATFGLDSLFIVVSYILILYTVLGIASGEGRWKALNTCVSHICAVLVYYVPMIGVSVMHRAAKHASPLVHTLMSSIYLFVPPVLNPIIYSVKTKSIRQGIATLFSCKRELL</sequence>
<dbReference type="PRINTS" id="PR00245">
    <property type="entry name" value="OLFACTORYR"/>
</dbReference>
<dbReference type="PANTHER" id="PTHR26450">
    <property type="entry name" value="OLFACTORY RECEPTOR 56B1-RELATED"/>
    <property type="match status" value="1"/>
</dbReference>
<comment type="similarity">
    <text evidence="11">Belongs to the G-protein coupled receptor 1 family.</text>
</comment>
<dbReference type="FunFam" id="1.20.1070.10:FF:000002">
    <property type="entry name" value="Olfactory receptor"/>
    <property type="match status" value="2"/>
</dbReference>
<keyword evidence="6 12" id="KW-1133">Transmembrane helix</keyword>
<evidence type="ECO:0000256" key="6">
    <source>
        <dbReference type="ARBA" id="ARBA00022989"/>
    </source>
</evidence>
<comment type="caution">
    <text evidence="14">The sequence shown here is derived from an EMBL/GenBank/DDBJ whole genome shotgun (WGS) entry which is preliminary data.</text>
</comment>
<dbReference type="SUPFAM" id="SSF81321">
    <property type="entry name" value="Family A G protein-coupled receptor-like"/>
    <property type="match status" value="2"/>
</dbReference>
<dbReference type="GO" id="GO:0071396">
    <property type="term" value="P:cellular response to lipid"/>
    <property type="evidence" value="ECO:0007669"/>
    <property type="project" value="UniProtKB-ARBA"/>
</dbReference>
<dbReference type="InterPro" id="IPR017452">
    <property type="entry name" value="GPCR_Rhodpsn_7TM"/>
</dbReference>
<dbReference type="GO" id="GO:0004984">
    <property type="term" value="F:olfactory receptor activity"/>
    <property type="evidence" value="ECO:0007669"/>
    <property type="project" value="InterPro"/>
</dbReference>
<feature type="transmembrane region" description="Helical" evidence="12">
    <location>
        <begin position="73"/>
        <end position="94"/>
    </location>
</feature>
<evidence type="ECO:0000313" key="15">
    <source>
        <dbReference type="Proteomes" id="UP001177744"/>
    </source>
</evidence>
<organism evidence="14 15">
    <name type="scientific">Cnephaeus nilssonii</name>
    <name type="common">Northern bat</name>
    <name type="synonym">Eptesicus nilssonii</name>
    <dbReference type="NCBI Taxonomy" id="3371016"/>
    <lineage>
        <taxon>Eukaryota</taxon>
        <taxon>Metazoa</taxon>
        <taxon>Chordata</taxon>
        <taxon>Craniata</taxon>
        <taxon>Vertebrata</taxon>
        <taxon>Euteleostomi</taxon>
        <taxon>Mammalia</taxon>
        <taxon>Eutheria</taxon>
        <taxon>Laurasiatheria</taxon>
        <taxon>Chiroptera</taxon>
        <taxon>Yangochiroptera</taxon>
        <taxon>Vespertilionidae</taxon>
        <taxon>Cnephaeus</taxon>
    </lineage>
</organism>
<keyword evidence="10 11" id="KW-0807">Transducer</keyword>
<dbReference type="AlphaFoldDB" id="A0AA40HS73"/>
<keyword evidence="5" id="KW-0552">Olfaction</keyword>
<evidence type="ECO:0000256" key="1">
    <source>
        <dbReference type="ARBA" id="ARBA00003929"/>
    </source>
</evidence>
<evidence type="ECO:0000256" key="5">
    <source>
        <dbReference type="ARBA" id="ARBA00022725"/>
    </source>
</evidence>
<feature type="transmembrane region" description="Helical" evidence="12">
    <location>
        <begin position="363"/>
        <end position="383"/>
    </location>
</feature>
<dbReference type="PANTHER" id="PTHR26450:SF66">
    <property type="entry name" value="OLFACTORY RECEPTOR 51I1"/>
    <property type="match status" value="1"/>
</dbReference>
<evidence type="ECO:0000256" key="9">
    <source>
        <dbReference type="ARBA" id="ARBA00023170"/>
    </source>
</evidence>
<dbReference type="GO" id="GO:0004930">
    <property type="term" value="F:G protein-coupled receptor activity"/>
    <property type="evidence" value="ECO:0007669"/>
    <property type="project" value="UniProtKB-KW"/>
</dbReference>
<reference evidence="14" key="1">
    <citation type="submission" date="2023-06" db="EMBL/GenBank/DDBJ databases">
        <title>Reference genome for the Northern bat (Eptesicus nilssonii), a most northern bat species.</title>
        <authorList>
            <person name="Laine V.N."/>
            <person name="Pulliainen A.T."/>
            <person name="Lilley T.M."/>
        </authorList>
    </citation>
    <scope>NUCLEOTIDE SEQUENCE</scope>
    <source>
        <strain evidence="14">BLF_Eptnil</strain>
        <tissue evidence="14">Kidney</tissue>
    </source>
</reference>
<protein>
    <recommendedName>
        <fullName evidence="13">G-protein coupled receptors family 1 profile domain-containing protein</fullName>
    </recommendedName>
</protein>
<feature type="transmembrane region" description="Helical" evidence="12">
    <location>
        <begin position="395"/>
        <end position="420"/>
    </location>
</feature>
<dbReference type="PRINTS" id="PR00237">
    <property type="entry name" value="GPCRRHODOPSN"/>
</dbReference>
<dbReference type="PROSITE" id="PS50262">
    <property type="entry name" value="G_PROTEIN_RECEP_F1_2"/>
    <property type="match status" value="2"/>
</dbReference>
<dbReference type="InterPro" id="IPR000276">
    <property type="entry name" value="GPCR_Rhodpsn"/>
</dbReference>
<feature type="transmembrane region" description="Helical" evidence="12">
    <location>
        <begin position="199"/>
        <end position="223"/>
    </location>
</feature>
<evidence type="ECO:0000256" key="10">
    <source>
        <dbReference type="ARBA" id="ARBA00023224"/>
    </source>
</evidence>
<feature type="transmembrane region" description="Helical" evidence="12">
    <location>
        <begin position="432"/>
        <end position="452"/>
    </location>
</feature>
<dbReference type="Pfam" id="PF13853">
    <property type="entry name" value="7tm_4"/>
    <property type="match status" value="2"/>
</dbReference>
<keyword evidence="7 11" id="KW-0297">G-protein coupled receptor</keyword>
<evidence type="ECO:0000256" key="8">
    <source>
        <dbReference type="ARBA" id="ARBA00023136"/>
    </source>
</evidence>
<evidence type="ECO:0000256" key="3">
    <source>
        <dbReference type="ARBA" id="ARBA00022606"/>
    </source>
</evidence>
<keyword evidence="15" id="KW-1185">Reference proteome</keyword>
<keyword evidence="9 11" id="KW-0675">Receptor</keyword>
<feature type="domain" description="G-protein coupled receptors family 1 profile" evidence="13">
    <location>
        <begin position="375"/>
        <end position="626"/>
    </location>
</feature>
<feature type="transmembrane region" description="Helical" evidence="12">
    <location>
        <begin position="605"/>
        <end position="625"/>
    </location>
</feature>
<feature type="transmembrane region" description="Helical" evidence="12">
    <location>
        <begin position="100"/>
        <end position="120"/>
    </location>
</feature>
<evidence type="ECO:0000259" key="13">
    <source>
        <dbReference type="PROSITE" id="PS50262"/>
    </source>
</evidence>
<evidence type="ECO:0000313" key="14">
    <source>
        <dbReference type="EMBL" id="KAK1336021.1"/>
    </source>
</evidence>
<dbReference type="InterPro" id="IPR000725">
    <property type="entry name" value="Olfact_rcpt"/>
</dbReference>
<evidence type="ECO:0000256" key="2">
    <source>
        <dbReference type="ARBA" id="ARBA00004141"/>
    </source>
</evidence>
<dbReference type="Proteomes" id="UP001177744">
    <property type="component" value="Unassembled WGS sequence"/>
</dbReference>
<dbReference type="Gene3D" id="1.20.1070.10">
    <property type="entry name" value="Rhodopsin 7-helix transmembrane proteins"/>
    <property type="match status" value="2"/>
</dbReference>
<evidence type="ECO:0000256" key="11">
    <source>
        <dbReference type="RuleBase" id="RU000688"/>
    </source>
</evidence>
<name>A0AA40HS73_CNENI</name>
<comment type="function">
    <text evidence="1">Putative odorant or sperm cell receptor.</text>
</comment>
<proteinExistence type="inferred from homology"/>
<dbReference type="PROSITE" id="PS00237">
    <property type="entry name" value="G_PROTEIN_RECEP_F1_1"/>
    <property type="match status" value="2"/>
</dbReference>
<feature type="transmembrane region" description="Helical" evidence="12">
    <location>
        <begin position="531"/>
        <end position="559"/>
    </location>
</feature>
<evidence type="ECO:0000256" key="7">
    <source>
        <dbReference type="ARBA" id="ARBA00023040"/>
    </source>
</evidence>
<keyword evidence="3" id="KW-0716">Sensory transduction</keyword>
<feature type="domain" description="G-protein coupled receptors family 1 profile" evidence="13">
    <location>
        <begin position="43"/>
        <end position="294"/>
    </location>
</feature>
<evidence type="ECO:0000256" key="4">
    <source>
        <dbReference type="ARBA" id="ARBA00022692"/>
    </source>
</evidence>
<dbReference type="EMBL" id="JAULJE010000013">
    <property type="protein sequence ID" value="KAK1336021.1"/>
    <property type="molecule type" value="Genomic_DNA"/>
</dbReference>
<feature type="transmembrane region" description="Helical" evidence="12">
    <location>
        <begin position="571"/>
        <end position="593"/>
    </location>
</feature>
<feature type="transmembrane region" description="Helical" evidence="12">
    <location>
        <begin position="27"/>
        <end position="52"/>
    </location>
</feature>
<keyword evidence="4 11" id="KW-0812">Transmembrane</keyword>
<dbReference type="GO" id="GO:0005886">
    <property type="term" value="C:plasma membrane"/>
    <property type="evidence" value="ECO:0007669"/>
    <property type="project" value="TreeGrafter"/>
</dbReference>
<dbReference type="CDD" id="cd15222">
    <property type="entry name" value="7tmA_OR51-like"/>
    <property type="match status" value="2"/>
</dbReference>
<accession>A0AA40HS73</accession>
<evidence type="ECO:0000256" key="12">
    <source>
        <dbReference type="SAM" id="Phobius"/>
    </source>
</evidence>
<dbReference type="InterPro" id="IPR050402">
    <property type="entry name" value="OR51/52/56-like"/>
</dbReference>
<feature type="transmembrane region" description="Helical" evidence="12">
    <location>
        <begin position="244"/>
        <end position="267"/>
    </location>
</feature>
<comment type="subcellular location">
    <subcellularLocation>
        <location evidence="2">Membrane</location>
        <topology evidence="2">Multi-pass membrane protein</topology>
    </subcellularLocation>
</comment>
<keyword evidence="8 12" id="KW-0472">Membrane</keyword>